<dbReference type="PANTHER" id="PTHR31024">
    <property type="entry name" value="C-TYPE LECTIN"/>
    <property type="match status" value="1"/>
</dbReference>
<dbReference type="PROSITE" id="PS50234">
    <property type="entry name" value="VWFA"/>
    <property type="match status" value="1"/>
</dbReference>
<dbReference type="SUPFAM" id="SSF53300">
    <property type="entry name" value="vWA-like"/>
    <property type="match status" value="1"/>
</dbReference>
<evidence type="ECO:0000313" key="3">
    <source>
        <dbReference type="WBParaSite" id="L893_g16019.t1"/>
    </source>
</evidence>
<dbReference type="AlphaFoldDB" id="A0A1I7YG48"/>
<dbReference type="WBParaSite" id="L893_g16019.t1">
    <property type="protein sequence ID" value="L893_g16019.t1"/>
    <property type="gene ID" value="L893_g16019"/>
</dbReference>
<dbReference type="Gene3D" id="3.10.100.10">
    <property type="entry name" value="Mannose-Binding Protein A, subunit A"/>
    <property type="match status" value="1"/>
</dbReference>
<dbReference type="GO" id="GO:0045087">
    <property type="term" value="P:innate immune response"/>
    <property type="evidence" value="ECO:0007669"/>
    <property type="project" value="TreeGrafter"/>
</dbReference>
<dbReference type="InterPro" id="IPR016186">
    <property type="entry name" value="C-type_lectin-like/link_sf"/>
</dbReference>
<sequence length="350" mass="39314">MQKAIKKVTPNLNTTELAIGGKCGGQFSNVWLDMVLIFDSTTAVGRDGFSRIKAQMSGYVRQLSISTGSGRHTRLGLVNLGSVAQVVASLDHFHSTNDATTALDGMSYLGDTTINHEEGLLKARDLFETAQKRDNVKKLVVLLTAHQVDCPEIITEGAESACRAAASLKDIATLLTVSLGNHDTPTPPLYSLATPCFAATNRDLNFEDLLLSVNCFCEGQRWLQFQDGCVRHNDCVYLHESTTDFESAQHHCSLQHRRLAYIGDAQKNSFVNDIASRYNVQSFWIALEITTSYWGRWDQAGFVNIASRYNVESFWIGLEMTTPYWRRWDQTGFFYYNSLYNYNNFHVISE</sequence>
<dbReference type="InterPro" id="IPR016187">
    <property type="entry name" value="CTDL_fold"/>
</dbReference>
<keyword evidence="2" id="KW-1185">Reference proteome</keyword>
<proteinExistence type="predicted"/>
<dbReference type="SUPFAM" id="SSF56436">
    <property type="entry name" value="C-type lectin-like"/>
    <property type="match status" value="1"/>
</dbReference>
<accession>A0A1I7YG48</accession>
<dbReference type="InterPro" id="IPR002035">
    <property type="entry name" value="VWF_A"/>
</dbReference>
<dbReference type="CDD" id="cd00037">
    <property type="entry name" value="CLECT"/>
    <property type="match status" value="1"/>
</dbReference>
<dbReference type="InterPro" id="IPR036465">
    <property type="entry name" value="vWFA_dom_sf"/>
</dbReference>
<dbReference type="CDD" id="cd01450">
    <property type="entry name" value="vWFA_subfamily_ECM"/>
    <property type="match status" value="1"/>
</dbReference>
<dbReference type="PANTHER" id="PTHR31024:SF12">
    <property type="entry name" value="VWFA DOMAIN-CONTAINING PROTEIN"/>
    <property type="match status" value="1"/>
</dbReference>
<evidence type="ECO:0000259" key="1">
    <source>
        <dbReference type="PROSITE" id="PS50234"/>
    </source>
</evidence>
<dbReference type="Gene3D" id="3.40.50.410">
    <property type="entry name" value="von Willebrand factor, type A domain"/>
    <property type="match status" value="1"/>
</dbReference>
<organism evidence="2 3">
    <name type="scientific">Steinernema glaseri</name>
    <dbReference type="NCBI Taxonomy" id="37863"/>
    <lineage>
        <taxon>Eukaryota</taxon>
        <taxon>Metazoa</taxon>
        <taxon>Ecdysozoa</taxon>
        <taxon>Nematoda</taxon>
        <taxon>Chromadorea</taxon>
        <taxon>Rhabditida</taxon>
        <taxon>Tylenchina</taxon>
        <taxon>Panagrolaimomorpha</taxon>
        <taxon>Strongyloidoidea</taxon>
        <taxon>Steinernematidae</taxon>
        <taxon>Steinernema</taxon>
    </lineage>
</organism>
<reference evidence="3" key="1">
    <citation type="submission" date="2016-11" db="UniProtKB">
        <authorList>
            <consortium name="WormBaseParasite"/>
        </authorList>
    </citation>
    <scope>IDENTIFICATION</scope>
</reference>
<dbReference type="SMART" id="SM00327">
    <property type="entry name" value="VWA"/>
    <property type="match status" value="1"/>
</dbReference>
<dbReference type="Pfam" id="PF00092">
    <property type="entry name" value="VWA"/>
    <property type="match status" value="1"/>
</dbReference>
<protein>
    <submittedName>
        <fullName evidence="3">VWFA domain-containing protein</fullName>
    </submittedName>
</protein>
<name>A0A1I7YG48_9BILA</name>
<feature type="domain" description="VWFA" evidence="1">
    <location>
        <begin position="33"/>
        <end position="194"/>
    </location>
</feature>
<evidence type="ECO:0000313" key="2">
    <source>
        <dbReference type="Proteomes" id="UP000095287"/>
    </source>
</evidence>
<dbReference type="Proteomes" id="UP000095287">
    <property type="component" value="Unplaced"/>
</dbReference>